<feature type="region of interest" description="Disordered" evidence="1">
    <location>
        <begin position="250"/>
        <end position="293"/>
    </location>
</feature>
<feature type="compositionally biased region" description="Polar residues" evidence="1">
    <location>
        <begin position="1321"/>
        <end position="1335"/>
    </location>
</feature>
<feature type="region of interest" description="Disordered" evidence="1">
    <location>
        <begin position="416"/>
        <end position="577"/>
    </location>
</feature>
<feature type="compositionally biased region" description="Polar residues" evidence="1">
    <location>
        <begin position="275"/>
        <end position="289"/>
    </location>
</feature>
<feature type="region of interest" description="Disordered" evidence="1">
    <location>
        <begin position="687"/>
        <end position="731"/>
    </location>
</feature>
<dbReference type="eggNOG" id="KOG4339">
    <property type="taxonomic scope" value="Eukaryota"/>
</dbReference>
<feature type="compositionally biased region" description="Polar residues" evidence="1">
    <location>
        <begin position="319"/>
        <end position="331"/>
    </location>
</feature>
<reference evidence="2 3" key="1">
    <citation type="journal article" date="2007" name="Nat. Biotechnol.">
        <title>Genome sequence of the lignocellulose-bioconverting and xylose-fermenting yeast Pichia stipitis.</title>
        <authorList>
            <person name="Jeffries T.W."/>
            <person name="Grigoriev I.V."/>
            <person name="Grimwood J."/>
            <person name="Laplaza J.M."/>
            <person name="Aerts A."/>
            <person name="Salamov A."/>
            <person name="Schmutz J."/>
            <person name="Lindquist E."/>
            <person name="Dehal P."/>
            <person name="Shapiro H."/>
            <person name="Jin Y.S."/>
            <person name="Passoth V."/>
            <person name="Richardson P.M."/>
        </authorList>
    </citation>
    <scope>NUCLEOTIDE SEQUENCE [LARGE SCALE GENOMIC DNA]</scope>
    <source>
        <strain evidence="3">ATCC 58785 / CBS 6054 / NBRC 10063 / NRRL Y-11545</strain>
    </source>
</reference>
<dbReference type="RefSeq" id="XP_001385496.2">
    <property type="nucleotide sequence ID" value="XM_001385459.1"/>
</dbReference>
<sequence>MSNDLEEFLLNDNFYSGPANPTKHINNFRNSIHIKNSISSKSLNKSLLSPSEKTGFMKSSPSMKALESILNDKSDSGYPSVKGAPPIIEEEPEESPALLSTERMPTNHFQASHASHGSNSGSSAVTANTVSSTVGTVSTVATSESLVHEKDHGVSLGSQYTLHNPSVHSIQSFETARSTQSQIVEPQSEAQSTTTSHKRYPSTIDESSGYTTDDTPVLAQPATFHNIKTIYYNSPQLKIVEHKVEDDTLVEEESKAAAPSNATSTTIPPKRNKDIQTINIEDNSETSSTKKAKRESFLMASGFSKDDSERVDYRKTTHKNNISYPDNMSENFRTRDKNRHKNSRENFASNETTAKTTSETVTQGSIAPIVNESVKPLDSIKAQIPAAAPTDTHAVTANAPRFIQPVVNFAHKSLGAKKPQNFSTDDPASTTPSGEGVISSTNSTISTAPVTATSTSGTRSLLPPAPLSKPALHQLQPPPDFASKNRRIGPSKEFHESQSGQTQDESLQNNLNQTQSSLPQTRSLLDSPNPQETLASSPRRSPHIRSNSAFSLSLSKPFTSNKNPSSPALSSHRRSNTVGDIPSVAMSSTATLAAEPATSKKFSFKALFKSKSKNHSLNDPNINLNIATYSASNPKKLSSKSYSSPNISTIGEKTKPKPSVPTPSSSSGSLLNVFKKNKSVDNLTKLKAKQNKHEASQASKKPKISAKSNKKSVEVEKPIGSGLSPDPEQTLKHGISNVNFIREVSDEDIDIPLIQEVQVQHPVAPAATIRIPEFVPEYSAAPVEDPISDEETAYDEHNLLLHPPTKLQNTRFGEEMKLVGEDYGSPFVVTYNSTQNSPEKRLEVPASGIHLHDSVRDEVSKSQQLLGEALFPKSLSAQEVESIVSLERSRSMRSIKSSKRNSFINYDGNNENVIHYNGPASSPAPSGIGRSNSILKNSNSRRNLANDINNSIDAAFVATVSATPPLAPQSTFAPDEVDLRDDTNITDLMEFTDFIDVENISFSTSPRQMDPESPAKSSTSPRRRVQVDSPVPQTLEVPCVQSTSPSPAPVINIQSPVITPPSSQEMDVTSEKFRASLSPSPEITEKKTLSEQFQHTSSIPRSPISLGEESEVEEHSSEEEEDDANDAFSYTNERGLLESSPILEAAYKVSNNSPIIDENGRSVFNNRPISMSFRGMKPPAFAGKIAQHDIRSSESHQSFTLSFAEDSSSNGVGGGFGSSSEEEDIEDEEEVEEVEEVEEEEKENVIPPPSNYNVAVSPPKINSKKFGNVSTTDNYNYNYANVLPPPPKNFILNKIPSISDSSANSSPKSFSSIISRKWRKNSPTSNAQSQFNSPRIPTKSDGVRFSSRIILYDTYNGEEYDRHPDTATCNQLTPLLAQQIKDELNTFKSQMEIHVDSRCHTHFF</sequence>
<feature type="region of interest" description="Disordered" evidence="1">
    <location>
        <begin position="1314"/>
        <end position="1340"/>
    </location>
</feature>
<feature type="compositionally biased region" description="Acidic residues" evidence="1">
    <location>
        <begin position="1220"/>
        <end position="1242"/>
    </location>
</feature>
<feature type="compositionally biased region" description="Polar residues" evidence="1">
    <location>
        <begin position="1052"/>
        <end position="1067"/>
    </location>
</feature>
<feature type="compositionally biased region" description="Polar residues" evidence="1">
    <location>
        <begin position="497"/>
        <end position="569"/>
    </location>
</feature>
<dbReference type="InParanoid" id="A3LXJ0"/>
<dbReference type="STRING" id="322104.A3LXJ0"/>
<dbReference type="HOGENOM" id="CLU_254113_0_0_1"/>
<evidence type="ECO:0000256" key="1">
    <source>
        <dbReference type="SAM" id="MobiDB-lite"/>
    </source>
</evidence>
<dbReference type="GeneID" id="4840345"/>
<keyword evidence="3" id="KW-1185">Reference proteome</keyword>
<feature type="region of interest" description="Disordered" evidence="1">
    <location>
        <begin position="71"/>
        <end position="98"/>
    </location>
</feature>
<dbReference type="OMA" id="FTHNKIP"/>
<feature type="compositionally biased region" description="Low complexity" evidence="1">
    <location>
        <begin position="352"/>
        <end position="362"/>
    </location>
</feature>
<organism evidence="2 3">
    <name type="scientific">Scheffersomyces stipitis (strain ATCC 58785 / CBS 6054 / NBRC 10063 / NRRL Y-11545)</name>
    <name type="common">Yeast</name>
    <name type="synonym">Pichia stipitis</name>
    <dbReference type="NCBI Taxonomy" id="322104"/>
    <lineage>
        <taxon>Eukaryota</taxon>
        <taxon>Fungi</taxon>
        <taxon>Dikarya</taxon>
        <taxon>Ascomycota</taxon>
        <taxon>Saccharomycotina</taxon>
        <taxon>Pichiomycetes</taxon>
        <taxon>Debaryomycetaceae</taxon>
        <taxon>Scheffersomyces</taxon>
    </lineage>
</organism>
<feature type="compositionally biased region" description="Low complexity" evidence="1">
    <location>
        <begin position="634"/>
        <end position="648"/>
    </location>
</feature>
<dbReference type="FunCoup" id="A3LXJ0">
    <property type="interactions" value="74"/>
</dbReference>
<dbReference type="GO" id="GO:0030036">
    <property type="term" value="P:actin cytoskeleton organization"/>
    <property type="evidence" value="ECO:0007669"/>
    <property type="project" value="TreeGrafter"/>
</dbReference>
<accession>A3LXJ0</accession>
<gene>
    <name evidence="2" type="primary">BNI4</name>
    <name evidence="2" type="ORF">PICST_68082</name>
</gene>
<evidence type="ECO:0000313" key="3">
    <source>
        <dbReference type="Proteomes" id="UP000002258"/>
    </source>
</evidence>
<dbReference type="Proteomes" id="UP000002258">
    <property type="component" value="Chromosome 6"/>
</dbReference>
<name>A3LXJ0_PICST</name>
<feature type="region of interest" description="Disordered" evidence="1">
    <location>
        <begin position="172"/>
        <end position="213"/>
    </location>
</feature>
<feature type="region of interest" description="Disordered" evidence="1">
    <location>
        <begin position="43"/>
        <end position="62"/>
    </location>
</feature>
<dbReference type="KEGG" id="pic:PICST_68082"/>
<feature type="compositionally biased region" description="Polar residues" evidence="1">
    <location>
        <begin position="204"/>
        <end position="213"/>
    </location>
</feature>
<feature type="region of interest" description="Disordered" evidence="1">
    <location>
        <begin position="319"/>
        <end position="364"/>
    </location>
</feature>
<feature type="compositionally biased region" description="Polar residues" evidence="1">
    <location>
        <begin position="172"/>
        <end position="195"/>
    </location>
</feature>
<dbReference type="EMBL" id="CP000500">
    <property type="protein sequence ID" value="ABN67467.2"/>
    <property type="molecule type" value="Genomic_DNA"/>
</dbReference>
<proteinExistence type="predicted"/>
<feature type="region of interest" description="Disordered" evidence="1">
    <location>
        <begin position="1002"/>
        <end position="1126"/>
    </location>
</feature>
<feature type="region of interest" description="Disordered" evidence="1">
    <location>
        <begin position="634"/>
        <end position="673"/>
    </location>
</feature>
<evidence type="ECO:0000313" key="2">
    <source>
        <dbReference type="EMBL" id="ABN67467.2"/>
    </source>
</evidence>
<dbReference type="GO" id="GO:0003779">
    <property type="term" value="F:actin binding"/>
    <property type="evidence" value="ECO:0007669"/>
    <property type="project" value="TreeGrafter"/>
</dbReference>
<feature type="region of interest" description="Disordered" evidence="1">
    <location>
        <begin position="1187"/>
        <end position="1257"/>
    </location>
</feature>
<dbReference type="PANTHER" id="PTHR12751">
    <property type="entry name" value="PHOSPHATASE AND ACTIN REGULATOR PHACTR"/>
    <property type="match status" value="1"/>
</dbReference>
<dbReference type="PANTHER" id="PTHR12751:SF18">
    <property type="entry name" value="PHOSPHATASE AND ACTIN REGULATOR 1"/>
    <property type="match status" value="1"/>
</dbReference>
<feature type="compositionally biased region" description="Polar residues" evidence="1">
    <location>
        <begin position="420"/>
        <end position="459"/>
    </location>
</feature>
<dbReference type="OrthoDB" id="5563016at2759"/>
<feature type="compositionally biased region" description="Basic residues" evidence="1">
    <location>
        <begin position="700"/>
        <end position="710"/>
    </location>
</feature>
<feature type="compositionally biased region" description="Polar residues" evidence="1">
    <location>
        <begin position="1090"/>
        <end position="1100"/>
    </location>
</feature>
<feature type="compositionally biased region" description="Acidic residues" evidence="1">
    <location>
        <begin position="1108"/>
        <end position="1125"/>
    </location>
</feature>
<protein>
    <submittedName>
        <fullName evidence="2">Bud neck involved protein</fullName>
    </submittedName>
</protein>